<gene>
    <name evidence="2" type="ORF">QWY15_08495</name>
</gene>
<dbReference type="RefSeq" id="WP_301726029.1">
    <property type="nucleotide sequence ID" value="NZ_JAUJWW010000003.1"/>
</dbReference>
<proteinExistence type="predicted"/>
<dbReference type="PROSITE" id="PS51257">
    <property type="entry name" value="PROKAR_LIPOPROTEIN"/>
    <property type="match status" value="1"/>
</dbReference>
<evidence type="ECO:0000313" key="3">
    <source>
        <dbReference type="Proteomes" id="UP001172054"/>
    </source>
</evidence>
<evidence type="ECO:0000313" key="2">
    <source>
        <dbReference type="EMBL" id="MDN7227327.1"/>
    </source>
</evidence>
<name>A0ABT8MR03_9BACL</name>
<keyword evidence="3" id="KW-1185">Reference proteome</keyword>
<protein>
    <submittedName>
        <fullName evidence="2">Uncharacterized protein</fullName>
    </submittedName>
</protein>
<evidence type="ECO:0000256" key="1">
    <source>
        <dbReference type="SAM" id="SignalP"/>
    </source>
</evidence>
<feature type="signal peptide" evidence="1">
    <location>
        <begin position="1"/>
        <end position="18"/>
    </location>
</feature>
<dbReference type="Proteomes" id="UP001172054">
    <property type="component" value="Unassembled WGS sequence"/>
</dbReference>
<organism evidence="2 3">
    <name type="scientific">Planococcus liqunii</name>
    <dbReference type="NCBI Taxonomy" id="3058394"/>
    <lineage>
        <taxon>Bacteria</taxon>
        <taxon>Bacillati</taxon>
        <taxon>Bacillota</taxon>
        <taxon>Bacilli</taxon>
        <taxon>Bacillales</taxon>
        <taxon>Caryophanaceae</taxon>
        <taxon>Planococcus</taxon>
    </lineage>
</organism>
<feature type="chain" id="PRO_5046786591" evidence="1">
    <location>
        <begin position="19"/>
        <end position="49"/>
    </location>
</feature>
<comment type="caution">
    <text evidence="2">The sequence shown here is derived from an EMBL/GenBank/DDBJ whole genome shotgun (WGS) entry which is preliminary data.</text>
</comment>
<reference evidence="2 3" key="1">
    <citation type="submission" date="2023-06" db="EMBL/GenBank/DDBJ databases">
        <title>Novel species in genus Planococcus.</title>
        <authorList>
            <person name="Ning S."/>
        </authorList>
    </citation>
    <scope>NUCLEOTIDE SEQUENCE [LARGE SCALE GENOMIC DNA]</scope>
    <source>
        <strain evidence="2 3">N064</strain>
    </source>
</reference>
<accession>A0ABT8MR03</accession>
<dbReference type="EMBL" id="JAUJWW010000003">
    <property type="protein sequence ID" value="MDN7227327.1"/>
    <property type="molecule type" value="Genomic_DNA"/>
</dbReference>
<sequence length="49" mass="5389">MKLYLKLLIGLLFTSALTGCIGEDYDVGVPTAHLYNDTGDMQLTEANIR</sequence>
<keyword evidence="1" id="KW-0732">Signal</keyword>